<dbReference type="GO" id="GO:0016874">
    <property type="term" value="F:ligase activity"/>
    <property type="evidence" value="ECO:0007669"/>
    <property type="project" value="UniProtKB-KW"/>
</dbReference>
<name>A0A0A8XW18_ARUDO</name>
<dbReference type="AlphaFoldDB" id="A0A0A8XW18"/>
<protein>
    <submittedName>
        <fullName evidence="1">Ubiquitin protein ligase E3a, putative</fullName>
    </submittedName>
</protein>
<evidence type="ECO:0000313" key="1">
    <source>
        <dbReference type="EMBL" id="JAD16953.1"/>
    </source>
</evidence>
<dbReference type="InterPro" id="IPR035983">
    <property type="entry name" value="Hect_E3_ubiquitin_ligase"/>
</dbReference>
<keyword evidence="1" id="KW-0436">Ligase</keyword>
<dbReference type="Gene3D" id="3.90.1750.10">
    <property type="entry name" value="Hect, E3 ligase catalytic domains"/>
    <property type="match status" value="1"/>
</dbReference>
<reference evidence="1" key="1">
    <citation type="submission" date="2014-09" db="EMBL/GenBank/DDBJ databases">
        <authorList>
            <person name="Magalhaes I.L.F."/>
            <person name="Oliveira U."/>
            <person name="Santos F.R."/>
            <person name="Vidigal T.H.D.A."/>
            <person name="Brescovit A.D."/>
            <person name="Santos A.J."/>
        </authorList>
    </citation>
    <scope>NUCLEOTIDE SEQUENCE</scope>
    <source>
        <tissue evidence="1">Shoot tissue taken approximately 20 cm above the soil surface</tissue>
    </source>
</reference>
<organism evidence="1">
    <name type="scientific">Arundo donax</name>
    <name type="common">Giant reed</name>
    <name type="synonym">Donax arundinaceus</name>
    <dbReference type="NCBI Taxonomy" id="35708"/>
    <lineage>
        <taxon>Eukaryota</taxon>
        <taxon>Viridiplantae</taxon>
        <taxon>Streptophyta</taxon>
        <taxon>Embryophyta</taxon>
        <taxon>Tracheophyta</taxon>
        <taxon>Spermatophyta</taxon>
        <taxon>Magnoliopsida</taxon>
        <taxon>Liliopsida</taxon>
        <taxon>Poales</taxon>
        <taxon>Poaceae</taxon>
        <taxon>PACMAD clade</taxon>
        <taxon>Arundinoideae</taxon>
        <taxon>Arundineae</taxon>
        <taxon>Arundo</taxon>
    </lineage>
</organism>
<proteinExistence type="predicted"/>
<dbReference type="EMBL" id="GBRH01280942">
    <property type="protein sequence ID" value="JAD16953.1"/>
    <property type="molecule type" value="Transcribed_RNA"/>
</dbReference>
<sequence length="91" mass="10271">MMTNHDPSGRIVEVEFEGEVGTGRGPTFEFYTTVTHEFKGLSLECGEETTAKMDSLMLLLDYFQSRGHHQALHCEGSIFLMCYRNSSFLGI</sequence>
<accession>A0A0A8XW18</accession>
<dbReference type="GO" id="GO:0004842">
    <property type="term" value="F:ubiquitin-protein transferase activity"/>
    <property type="evidence" value="ECO:0007669"/>
    <property type="project" value="InterPro"/>
</dbReference>
<dbReference type="SUPFAM" id="SSF56204">
    <property type="entry name" value="Hect, E3 ligase catalytic domain"/>
    <property type="match status" value="1"/>
</dbReference>
<reference evidence="1" key="2">
    <citation type="journal article" date="2015" name="Data Brief">
        <title>Shoot transcriptome of the giant reed, Arundo donax.</title>
        <authorList>
            <person name="Barrero R.A."/>
            <person name="Guerrero F.D."/>
            <person name="Moolhuijzen P."/>
            <person name="Goolsby J.A."/>
            <person name="Tidwell J."/>
            <person name="Bellgard S.E."/>
            <person name="Bellgard M.I."/>
        </authorList>
    </citation>
    <scope>NUCLEOTIDE SEQUENCE</scope>
    <source>
        <tissue evidence="1">Shoot tissue taken approximately 20 cm above the soil surface</tissue>
    </source>
</reference>